<dbReference type="RefSeq" id="WP_010877856.1">
    <property type="nucleotide sequence ID" value="NZ_CP006577.1"/>
</dbReference>
<dbReference type="Proteomes" id="UP000028501">
    <property type="component" value="Chromosome"/>
</dbReference>
<evidence type="ECO:0000259" key="2">
    <source>
        <dbReference type="Pfam" id="PF00582"/>
    </source>
</evidence>
<feature type="domain" description="UspA" evidence="2">
    <location>
        <begin position="20"/>
        <end position="84"/>
    </location>
</feature>
<dbReference type="PANTHER" id="PTHR46268:SF6">
    <property type="entry name" value="UNIVERSAL STRESS PROTEIN UP12"/>
    <property type="match status" value="1"/>
</dbReference>
<dbReference type="InterPro" id="IPR014729">
    <property type="entry name" value="Rossmann-like_a/b/a_fold"/>
</dbReference>
<accession>A0A075W9W9</accession>
<gene>
    <name evidence="3" type="ORF">AFULGI_00003480</name>
</gene>
<sequence length="84" mass="9213">MKVLVPLDFSKEAEKALEKYDVEKRIVKAGKCWKVIIDTAEEEGVDMIVMTERGSGAVAEIGDALGSCAEKVARHARNPVLIVR</sequence>
<evidence type="ECO:0000313" key="4">
    <source>
        <dbReference type="Proteomes" id="UP000028501"/>
    </source>
</evidence>
<dbReference type="GeneID" id="24793888"/>
<proteinExistence type="inferred from homology"/>
<dbReference type="AlphaFoldDB" id="A0A075W9W9"/>
<protein>
    <submittedName>
        <fullName evidence="3">Universal stress protein UspA</fullName>
    </submittedName>
</protein>
<evidence type="ECO:0000256" key="1">
    <source>
        <dbReference type="ARBA" id="ARBA00008791"/>
    </source>
</evidence>
<dbReference type="PANTHER" id="PTHR46268">
    <property type="entry name" value="STRESS RESPONSE PROTEIN NHAX"/>
    <property type="match status" value="1"/>
</dbReference>
<dbReference type="SUPFAM" id="SSF52402">
    <property type="entry name" value="Adenine nucleotide alpha hydrolases-like"/>
    <property type="match status" value="1"/>
</dbReference>
<reference evidence="3 4" key="1">
    <citation type="submission" date="2013-07" db="EMBL/GenBank/DDBJ databases">
        <title>Genome of Archaeoglobus fulgidus.</title>
        <authorList>
            <person name="Fiebig A."/>
            <person name="Birkeland N.-K."/>
        </authorList>
    </citation>
    <scope>NUCLEOTIDE SEQUENCE [LARGE SCALE GENOMIC DNA]</scope>
    <source>
        <strain evidence="3 4">DSM 8774</strain>
    </source>
</reference>
<organism evidence="3 4">
    <name type="scientific">Archaeoglobus fulgidus DSM 8774</name>
    <dbReference type="NCBI Taxonomy" id="1344584"/>
    <lineage>
        <taxon>Archaea</taxon>
        <taxon>Methanobacteriati</taxon>
        <taxon>Methanobacteriota</taxon>
        <taxon>Archaeoglobi</taxon>
        <taxon>Archaeoglobales</taxon>
        <taxon>Archaeoglobaceae</taxon>
        <taxon>Archaeoglobus</taxon>
    </lineage>
</organism>
<dbReference type="Gene3D" id="3.40.50.620">
    <property type="entry name" value="HUPs"/>
    <property type="match status" value="1"/>
</dbReference>
<dbReference type="HOGENOM" id="CLU_2519564_0_0_2"/>
<comment type="similarity">
    <text evidence="1">Belongs to the universal stress protein A family.</text>
</comment>
<dbReference type="Pfam" id="PF00582">
    <property type="entry name" value="Usp"/>
    <property type="match status" value="1"/>
</dbReference>
<dbReference type="KEGG" id="afg:AFULGI_00003480"/>
<dbReference type="EMBL" id="CP006577">
    <property type="protein sequence ID" value="AIG97170.1"/>
    <property type="molecule type" value="Genomic_DNA"/>
</dbReference>
<evidence type="ECO:0000313" key="3">
    <source>
        <dbReference type="EMBL" id="AIG97170.1"/>
    </source>
</evidence>
<dbReference type="InterPro" id="IPR006016">
    <property type="entry name" value="UspA"/>
</dbReference>
<dbReference type="CDD" id="cd00293">
    <property type="entry name" value="USP-like"/>
    <property type="match status" value="1"/>
</dbReference>
<name>A0A075W9W9_ARCFL</name>